<accession>A0ABW9DM00</accession>
<keyword evidence="5 7" id="KW-1133">Transmembrane helix</keyword>
<comment type="similarity">
    <text evidence="2 7">Belongs to the FliR/MopE/SpaR family.</text>
</comment>
<reference evidence="8 9" key="1">
    <citation type="journal article" date="2024" name="Chem. Sci.">
        <title>Discovery of megapolipeptins by genome mining of a Burkholderiales bacteria collection.</title>
        <authorList>
            <person name="Paulo B.S."/>
            <person name="Recchia M.J.J."/>
            <person name="Lee S."/>
            <person name="Fergusson C.H."/>
            <person name="Romanowski S.B."/>
            <person name="Hernandez A."/>
            <person name="Krull N."/>
            <person name="Liu D.Y."/>
            <person name="Cavanagh H."/>
            <person name="Bos A."/>
            <person name="Gray C.A."/>
            <person name="Murphy B.T."/>
            <person name="Linington R.G."/>
            <person name="Eustaquio A.S."/>
        </authorList>
    </citation>
    <scope>NUCLEOTIDE SEQUENCE [LARGE SCALE GENOMIC DNA]</scope>
    <source>
        <strain evidence="8 9">RL17-338-BIC-A</strain>
    </source>
</reference>
<dbReference type="InterPro" id="IPR002010">
    <property type="entry name" value="T3SS_IM_R"/>
</dbReference>
<comment type="subcellular location">
    <subcellularLocation>
        <location evidence="1 7">Cell membrane</location>
        <topology evidence="1 7">Multi-pass membrane protein</topology>
    </subcellularLocation>
</comment>
<evidence type="ECO:0000313" key="9">
    <source>
        <dbReference type="Proteomes" id="UP001629432"/>
    </source>
</evidence>
<feature type="transmembrane region" description="Helical" evidence="7">
    <location>
        <begin position="74"/>
        <end position="101"/>
    </location>
</feature>
<evidence type="ECO:0000256" key="3">
    <source>
        <dbReference type="ARBA" id="ARBA00022475"/>
    </source>
</evidence>
<feature type="transmembrane region" description="Helical" evidence="7">
    <location>
        <begin position="198"/>
        <end position="216"/>
    </location>
</feature>
<keyword evidence="6 7" id="KW-0472">Membrane</keyword>
<organism evidence="8 9">
    <name type="scientific">Paraburkholderia metrosideri</name>
    <dbReference type="NCBI Taxonomy" id="580937"/>
    <lineage>
        <taxon>Bacteria</taxon>
        <taxon>Pseudomonadati</taxon>
        <taxon>Pseudomonadota</taxon>
        <taxon>Betaproteobacteria</taxon>
        <taxon>Burkholderiales</taxon>
        <taxon>Burkholderiaceae</taxon>
        <taxon>Paraburkholderia</taxon>
    </lineage>
</organism>
<evidence type="ECO:0000313" key="8">
    <source>
        <dbReference type="EMBL" id="MFM0636370.1"/>
    </source>
</evidence>
<dbReference type="EMBL" id="JAQQCF010000004">
    <property type="protein sequence ID" value="MFM0636370.1"/>
    <property type="molecule type" value="Genomic_DNA"/>
</dbReference>
<evidence type="ECO:0000256" key="7">
    <source>
        <dbReference type="RuleBase" id="RU362072"/>
    </source>
</evidence>
<dbReference type="PRINTS" id="PR00953">
    <property type="entry name" value="TYPE3IMRPROT"/>
</dbReference>
<dbReference type="Proteomes" id="UP001629432">
    <property type="component" value="Unassembled WGS sequence"/>
</dbReference>
<evidence type="ECO:0000256" key="4">
    <source>
        <dbReference type="ARBA" id="ARBA00022692"/>
    </source>
</evidence>
<dbReference type="PANTHER" id="PTHR30065">
    <property type="entry name" value="FLAGELLAR BIOSYNTHETIC PROTEIN FLIR"/>
    <property type="match status" value="1"/>
</dbReference>
<comment type="caution">
    <text evidence="8">The sequence shown here is derived from an EMBL/GenBank/DDBJ whole genome shotgun (WGS) entry which is preliminary data.</text>
</comment>
<dbReference type="Pfam" id="PF01311">
    <property type="entry name" value="Bac_export_1"/>
    <property type="match status" value="1"/>
</dbReference>
<dbReference type="NCBIfam" id="TIGR01401">
    <property type="entry name" value="fliR_like_III"/>
    <property type="match status" value="1"/>
</dbReference>
<evidence type="ECO:0000256" key="5">
    <source>
        <dbReference type="ARBA" id="ARBA00022989"/>
    </source>
</evidence>
<protein>
    <submittedName>
        <fullName evidence="8">Type III secretion system export apparatus subunit SctT</fullName>
    </submittedName>
</protein>
<dbReference type="InterPro" id="IPR006304">
    <property type="entry name" value="T3SS_SpaR/YscT"/>
</dbReference>
<evidence type="ECO:0000256" key="6">
    <source>
        <dbReference type="ARBA" id="ARBA00023136"/>
    </source>
</evidence>
<feature type="transmembrane region" description="Helical" evidence="7">
    <location>
        <begin position="18"/>
        <end position="37"/>
    </location>
</feature>
<dbReference type="PANTHER" id="PTHR30065:SF1">
    <property type="entry name" value="SURFACE PRESENTATION OF ANTIGENS PROTEIN SPAR"/>
    <property type="match status" value="1"/>
</dbReference>
<keyword evidence="9" id="KW-1185">Reference proteome</keyword>
<gene>
    <name evidence="8" type="primary">sctT</name>
    <name evidence="8" type="ORF">PQQ63_06660</name>
</gene>
<feature type="transmembrane region" description="Helical" evidence="7">
    <location>
        <begin position="228"/>
        <end position="246"/>
    </location>
</feature>
<feature type="transmembrane region" description="Helical" evidence="7">
    <location>
        <begin position="134"/>
        <end position="157"/>
    </location>
</feature>
<proteinExistence type="inferred from homology"/>
<evidence type="ECO:0000256" key="2">
    <source>
        <dbReference type="ARBA" id="ARBA00009772"/>
    </source>
</evidence>
<name>A0ABW9DM00_9BURK</name>
<keyword evidence="4 7" id="KW-0812">Transmembrane</keyword>
<keyword evidence="3 7" id="KW-1003">Cell membrane</keyword>
<evidence type="ECO:0000256" key="1">
    <source>
        <dbReference type="ARBA" id="ARBA00004651"/>
    </source>
</evidence>
<dbReference type="RefSeq" id="WP_408224162.1">
    <property type="nucleotide sequence ID" value="NZ_JAQQCF010000004.1"/>
</dbReference>
<sequence length="268" mass="28973">MNQYQFDLLQYGVTLREMLLLCGICSIRLLVIMVIFPPTGDNVLHGTTRSAIVAVWAAYVALGQQASLPQLHGFFLVYVCAKEAAVGLVMAFIASPVFWVAEAVGAYVDDLTGYNNVQMTNPSQGRETSLTSTLMSQCAMIAFWTLGGMTYLLGALFESYRLWPLMSAAPIPGELIQAFVLRQTDSLMQSTAKLATPAMLLLLLVDLGLGLISRAAQKLDLVSLSQPIKGAMAVLMLALLTGMFIGQVRDQVALLHVGEQIRAVAGKK</sequence>